<comment type="caution">
    <text evidence="1">The sequence shown here is derived from an EMBL/GenBank/DDBJ whole genome shotgun (WGS) entry which is preliminary data.</text>
</comment>
<reference evidence="1" key="1">
    <citation type="journal article" date="2014" name="Front. Microbiol.">
        <title>High frequency of phylogenetically diverse reductive dehalogenase-homologous genes in deep subseafloor sedimentary metagenomes.</title>
        <authorList>
            <person name="Kawai M."/>
            <person name="Futagami T."/>
            <person name="Toyoda A."/>
            <person name="Takaki Y."/>
            <person name="Nishi S."/>
            <person name="Hori S."/>
            <person name="Arai W."/>
            <person name="Tsubouchi T."/>
            <person name="Morono Y."/>
            <person name="Uchiyama I."/>
            <person name="Ito T."/>
            <person name="Fujiyama A."/>
            <person name="Inagaki F."/>
            <person name="Takami H."/>
        </authorList>
    </citation>
    <scope>NUCLEOTIDE SEQUENCE</scope>
    <source>
        <strain evidence="1">Expedition CK06-06</strain>
    </source>
</reference>
<feature type="non-terminal residue" evidence="1">
    <location>
        <position position="1"/>
    </location>
</feature>
<dbReference type="EMBL" id="BARW01026486">
    <property type="protein sequence ID" value="GAJ05981.1"/>
    <property type="molecule type" value="Genomic_DNA"/>
</dbReference>
<proteinExistence type="predicted"/>
<accession>X1V1F7</accession>
<protein>
    <submittedName>
        <fullName evidence="1">Uncharacterized protein</fullName>
    </submittedName>
</protein>
<gene>
    <name evidence="1" type="ORF">S12H4_43188</name>
</gene>
<dbReference type="AlphaFoldDB" id="X1V1F7"/>
<evidence type="ECO:0000313" key="1">
    <source>
        <dbReference type="EMBL" id="GAJ05981.1"/>
    </source>
</evidence>
<name>X1V1F7_9ZZZZ</name>
<sequence>GNIEQEIRSLKRKIKGYAGQERRLMSVLRLEVATPDIVLDELNQMKKEREVDERRLTSLIQTKESIDKMVDMEANLKELCARIVPDLDNCTNNDKKDAYAYLDLKVKATTEGADIKGFLSPSVLKTGSCLLTTGQTSA</sequence>
<organism evidence="1">
    <name type="scientific">marine sediment metagenome</name>
    <dbReference type="NCBI Taxonomy" id="412755"/>
    <lineage>
        <taxon>unclassified sequences</taxon>
        <taxon>metagenomes</taxon>
        <taxon>ecological metagenomes</taxon>
    </lineage>
</organism>